<feature type="region of interest" description="Disordered" evidence="1">
    <location>
        <begin position="455"/>
        <end position="519"/>
    </location>
</feature>
<feature type="compositionally biased region" description="Basic residues" evidence="1">
    <location>
        <begin position="288"/>
        <end position="299"/>
    </location>
</feature>
<dbReference type="Proteomes" id="UP000294933">
    <property type="component" value="Unassembled WGS sequence"/>
</dbReference>
<organism evidence="2 3">
    <name type="scientific">Rickenella mellea</name>
    <dbReference type="NCBI Taxonomy" id="50990"/>
    <lineage>
        <taxon>Eukaryota</taxon>
        <taxon>Fungi</taxon>
        <taxon>Dikarya</taxon>
        <taxon>Basidiomycota</taxon>
        <taxon>Agaricomycotina</taxon>
        <taxon>Agaricomycetes</taxon>
        <taxon>Hymenochaetales</taxon>
        <taxon>Rickenellaceae</taxon>
        <taxon>Rickenella</taxon>
    </lineage>
</organism>
<keyword evidence="3" id="KW-1185">Reference proteome</keyword>
<name>A0A4Y7QCG5_9AGAM</name>
<dbReference type="OrthoDB" id="3210731at2759"/>
<feature type="compositionally biased region" description="Low complexity" evidence="1">
    <location>
        <begin position="501"/>
        <end position="519"/>
    </location>
</feature>
<dbReference type="EMBL" id="ML170165">
    <property type="protein sequence ID" value="TDL24918.1"/>
    <property type="molecule type" value="Genomic_DNA"/>
</dbReference>
<gene>
    <name evidence="2" type="ORF">BD410DRAFT_766513</name>
</gene>
<feature type="compositionally biased region" description="Polar residues" evidence="1">
    <location>
        <begin position="489"/>
        <end position="500"/>
    </location>
</feature>
<protein>
    <submittedName>
        <fullName evidence="2">Uncharacterized protein</fullName>
    </submittedName>
</protein>
<dbReference type="VEuPathDB" id="FungiDB:BD410DRAFT_766513"/>
<evidence type="ECO:0000313" key="3">
    <source>
        <dbReference type="Proteomes" id="UP000294933"/>
    </source>
</evidence>
<feature type="region of interest" description="Disordered" evidence="1">
    <location>
        <begin position="665"/>
        <end position="697"/>
    </location>
</feature>
<accession>A0A4Y7QCG5</accession>
<sequence>MPASSRRSGTLSPPLSSAASYSLGAQSKLNIVSRLAIEGKAKQGFDGAAIKLYLKLSVPLESISPGMTVPLFHEENVKIRDFKIHPLDSTSAPYNFSSPSAPLIHNAAKALNLPSRSSKSYLSLFGAQTQSPATPSSSRVGSVNGTAVPPLEEKYTGYILVSGYNVCYVLPKEFPSQYKIVGSALESDDERDSSRSPMQILSKSRRNSVTERPIIQFVAALDLWVPYLSKPPNSPYLLSIPIPRCLSNTIKVALFPPVSTTASFASLSSEEESGGWELTTDPHVSRTSSKHPSRSKKYNHFADDESSDSSVTGFSEGCGIQGFFPSSDRIRIRWATPTKPNGVPDHGDGRRRVGVDDVKGDMTCTVLGKDEHGVRMRINYTGTCTGVWFPGAATMLGMDVGLDTQGCKIFWPSDGEHQWQVDGDTGFTGFDVGSPIKSLSPSRQPSMDFPQLIIQESSPRDPGQRPVGSRTSSLSTTGSTASLLRAPLPQQSVQEYSFENSTPTTSAAPSTVSSLTPSSSVVNGFGTTSEYEPNTRPPSVPITIHLNMNDLSPPAKNTVTFNISGIIVVTPPPYGGASTLSQSDFISDAIVVPLPAFRVLTADNEIISTTVRSRSENATVEVSGPPGSSTSRGTNLPNGSQMKCGSKSAKIAVRPVHVESPIEVEEPSVSVQSHITSPRSASLVSMPADRSTREMSPHRDGPLIIPWVITKVIPLHTELSDGSLSYAIKVSLPAPVDGPSEWLEFGLAMPPSGSQWDSSNPSQVDVVNASISDVPVRFEAFGQLRRESSELKLLSGSTDVTEKRKWLTWVRICCRESGPLEVLYTVTYPKGEYGHMSKGKGRAVEPDTNVFLPFFALPVARMEVIVEKLADFELTVRSNMPLAQHLPHEHKFYEFSLEPFSDLRLSVTRRSSAPPGNFRRAQNTLWKTSKAMGSAIPTIATIILLIYVVDLTQELKYTKRLWNETFVGEGFHSATTTAQVTTAPSDRWWHKEMPTVSDTLTTPISSGSDPEHARRTYIYDKETPTFTSAAPSETTHDETSILPYVPFTWPHELRLELGRATDKLRVRLEKVWIMLQMVFHWPLEPDD</sequence>
<dbReference type="STRING" id="50990.A0A4Y7QCG5"/>
<dbReference type="AlphaFoldDB" id="A0A4Y7QCG5"/>
<proteinExistence type="predicted"/>
<feature type="region of interest" description="Disordered" evidence="1">
    <location>
        <begin position="617"/>
        <end position="644"/>
    </location>
</feature>
<feature type="compositionally biased region" description="Low complexity" evidence="1">
    <location>
        <begin position="623"/>
        <end position="634"/>
    </location>
</feature>
<feature type="compositionally biased region" description="Polar residues" evidence="1">
    <location>
        <begin position="674"/>
        <end position="683"/>
    </location>
</feature>
<evidence type="ECO:0000313" key="2">
    <source>
        <dbReference type="EMBL" id="TDL24918.1"/>
    </source>
</evidence>
<feature type="region of interest" description="Disordered" evidence="1">
    <location>
        <begin position="185"/>
        <end position="205"/>
    </location>
</feature>
<feature type="compositionally biased region" description="Low complexity" evidence="1">
    <location>
        <begin position="468"/>
        <end position="486"/>
    </location>
</feature>
<reference evidence="2 3" key="1">
    <citation type="submission" date="2018-06" db="EMBL/GenBank/DDBJ databases">
        <title>A transcriptomic atlas of mushroom development highlights an independent origin of complex multicellularity.</title>
        <authorList>
            <consortium name="DOE Joint Genome Institute"/>
            <person name="Krizsan K."/>
            <person name="Almasi E."/>
            <person name="Merenyi Z."/>
            <person name="Sahu N."/>
            <person name="Viragh M."/>
            <person name="Koszo T."/>
            <person name="Mondo S."/>
            <person name="Kiss B."/>
            <person name="Balint B."/>
            <person name="Kues U."/>
            <person name="Barry K."/>
            <person name="Hegedus J.C."/>
            <person name="Henrissat B."/>
            <person name="Johnson J."/>
            <person name="Lipzen A."/>
            <person name="Ohm R."/>
            <person name="Nagy I."/>
            <person name="Pangilinan J."/>
            <person name="Yan J."/>
            <person name="Xiong Y."/>
            <person name="Grigoriev I.V."/>
            <person name="Hibbett D.S."/>
            <person name="Nagy L.G."/>
        </authorList>
    </citation>
    <scope>NUCLEOTIDE SEQUENCE [LARGE SCALE GENOMIC DNA]</scope>
    <source>
        <strain evidence="2 3">SZMC22713</strain>
    </source>
</reference>
<evidence type="ECO:0000256" key="1">
    <source>
        <dbReference type="SAM" id="MobiDB-lite"/>
    </source>
</evidence>
<feature type="region of interest" description="Disordered" evidence="1">
    <location>
        <begin position="271"/>
        <end position="312"/>
    </location>
</feature>